<dbReference type="AlphaFoldDB" id="A0A059A7C9"/>
<dbReference type="GO" id="GO:0016020">
    <property type="term" value="C:membrane"/>
    <property type="evidence" value="ECO:0000318"/>
    <property type="project" value="GO_Central"/>
</dbReference>
<feature type="transmembrane region" description="Helical" evidence="1">
    <location>
        <begin position="269"/>
        <end position="296"/>
    </location>
</feature>
<dbReference type="Gramene" id="KCW49265">
    <property type="protein sequence ID" value="KCW49265"/>
    <property type="gene ID" value="EUGRSUZ_K02830"/>
</dbReference>
<dbReference type="PANTHER" id="PTHR12242:SF22">
    <property type="entry name" value="OS02G0130600 PROTEIN"/>
    <property type="match status" value="1"/>
</dbReference>
<feature type="transmembrane region" description="Helical" evidence="1">
    <location>
        <begin position="92"/>
        <end position="115"/>
    </location>
</feature>
<keyword evidence="1" id="KW-0472">Membrane</keyword>
<evidence type="ECO:0000313" key="2">
    <source>
        <dbReference type="EMBL" id="KCW49265.1"/>
    </source>
</evidence>
<dbReference type="EMBL" id="KK198763">
    <property type="protein sequence ID" value="KCW49265.1"/>
    <property type="molecule type" value="Genomic_DNA"/>
</dbReference>
<dbReference type="InParanoid" id="A0A059A7C9"/>
<dbReference type="eggNOG" id="ENOG502QTZM">
    <property type="taxonomic scope" value="Eukaryota"/>
</dbReference>
<feature type="transmembrane region" description="Helical" evidence="1">
    <location>
        <begin position="127"/>
        <end position="148"/>
    </location>
</feature>
<protein>
    <submittedName>
        <fullName evidence="2">Uncharacterized protein</fullName>
    </submittedName>
</protein>
<dbReference type="OMA" id="WTITYVI"/>
<reference evidence="2" key="1">
    <citation type="submission" date="2013-07" db="EMBL/GenBank/DDBJ databases">
        <title>The genome of Eucalyptus grandis.</title>
        <authorList>
            <person name="Schmutz J."/>
            <person name="Hayes R."/>
            <person name="Myburg A."/>
            <person name="Tuskan G."/>
            <person name="Grattapaglia D."/>
            <person name="Rokhsar D.S."/>
        </authorList>
    </citation>
    <scope>NUCLEOTIDE SEQUENCE</scope>
    <source>
        <tissue evidence="2">Leaf extractions</tissue>
    </source>
</reference>
<feature type="transmembrane region" description="Helical" evidence="1">
    <location>
        <begin position="243"/>
        <end position="262"/>
    </location>
</feature>
<keyword evidence="1" id="KW-0812">Transmembrane</keyword>
<gene>
    <name evidence="2" type="ORF">EUGRSUZ_K02830</name>
</gene>
<feature type="transmembrane region" description="Helical" evidence="1">
    <location>
        <begin position="213"/>
        <end position="231"/>
    </location>
</feature>
<accession>A0A059A7C9</accession>
<name>A0A059A7C9_EUCGR</name>
<dbReference type="OrthoDB" id="419711at2759"/>
<dbReference type="KEGG" id="egr:104426255"/>
<sequence>MGLRTGTSDNSWKPAMPAGHTNTVGYWFNWRVLLCVIWVFTSSCFALMLVRKYEAFCSRSSGNGGRQNQRGAAGVLYSDETWTPCLKGVHPAWLLAFRVIAFFLLIGMSCVTAFVDGASIYYYYTQWTSTLVTIYFGLGSLLSAYGCYRYENKKGESDKVEIDLEKANFAALKMRDSSDMASTNKSSAPPGEAIRETAGIFGYSFQIIFQMNAGAVMLTDSVFWFIIVPFLAKKNYRLKSLDISMHTINVVLLLGDTTLNCLRFPLFRIAYFFLWTTIYVIFQWVIHACFTIWWPYPFLDLSSPHAPLWYLSVALMHFPCYGIFALVVKLKHKLLTRWFPQSYLCSR</sequence>
<feature type="transmembrane region" description="Helical" evidence="1">
    <location>
        <begin position="308"/>
        <end position="328"/>
    </location>
</feature>
<feature type="transmembrane region" description="Helical" evidence="1">
    <location>
        <begin position="30"/>
        <end position="50"/>
    </location>
</feature>
<organism evidence="2">
    <name type="scientific">Eucalyptus grandis</name>
    <name type="common">Flooded gum</name>
    <dbReference type="NCBI Taxonomy" id="71139"/>
    <lineage>
        <taxon>Eukaryota</taxon>
        <taxon>Viridiplantae</taxon>
        <taxon>Streptophyta</taxon>
        <taxon>Embryophyta</taxon>
        <taxon>Tracheophyta</taxon>
        <taxon>Spermatophyta</taxon>
        <taxon>Magnoliopsida</taxon>
        <taxon>eudicotyledons</taxon>
        <taxon>Gunneridae</taxon>
        <taxon>Pentapetalae</taxon>
        <taxon>rosids</taxon>
        <taxon>malvids</taxon>
        <taxon>Myrtales</taxon>
        <taxon>Myrtaceae</taxon>
        <taxon>Myrtoideae</taxon>
        <taxon>Eucalypteae</taxon>
        <taxon>Eucalyptus</taxon>
    </lineage>
</organism>
<evidence type="ECO:0000256" key="1">
    <source>
        <dbReference type="SAM" id="Phobius"/>
    </source>
</evidence>
<keyword evidence="1" id="KW-1133">Transmembrane helix</keyword>
<proteinExistence type="predicted"/>
<dbReference type="PANTHER" id="PTHR12242">
    <property type="entry name" value="OS02G0130600 PROTEIN-RELATED"/>
    <property type="match status" value="1"/>
</dbReference>